<sequence>MRGEIIGRDEAGRIHERLGRLVESHVPDAVVAFTSGSLPYGAAVRGHSDIDVNIMLPPGTRADQAFFDCLSGFIDDYSGLHEQHGMRLDRRYPGEYLTVDQALDAAAGRGVPVINGRPMLPRQLGDSYWNTTEETWYLAWMGALAFSRHVVGNTDVLTGLRRQAWATVAALCLPDLTDRDFRVEDVVARVLDQGHPSGGFGVHPGYRRFAELETPHCRQALADLAARAVLGRRDDGSVFVEREGLLRWGTDLADRHQAGFHAAPLLTVTSSLRLAV</sequence>
<evidence type="ECO:0008006" key="3">
    <source>
        <dbReference type="Google" id="ProtNLM"/>
    </source>
</evidence>
<gene>
    <name evidence="1" type="ORF">OG814_32090</name>
</gene>
<keyword evidence="2" id="KW-1185">Reference proteome</keyword>
<organism evidence="1 2">
    <name type="scientific">Streptomyces zaomyceticus</name>
    <dbReference type="NCBI Taxonomy" id="68286"/>
    <lineage>
        <taxon>Bacteria</taxon>
        <taxon>Bacillati</taxon>
        <taxon>Actinomycetota</taxon>
        <taxon>Actinomycetes</taxon>
        <taxon>Kitasatosporales</taxon>
        <taxon>Streptomycetaceae</taxon>
        <taxon>Streptomyces</taxon>
    </lineage>
</organism>
<proteinExistence type="predicted"/>
<evidence type="ECO:0000313" key="2">
    <source>
        <dbReference type="Proteomes" id="UP001622594"/>
    </source>
</evidence>
<name>A0ABZ1LJD2_9ACTN</name>
<dbReference type="EMBL" id="CP108188">
    <property type="protein sequence ID" value="WTR73601.1"/>
    <property type="molecule type" value="Genomic_DNA"/>
</dbReference>
<dbReference type="Proteomes" id="UP001622594">
    <property type="component" value="Chromosome"/>
</dbReference>
<dbReference type="RefSeq" id="WP_406336347.1">
    <property type="nucleotide sequence ID" value="NZ_CP108188.1"/>
</dbReference>
<accession>A0ABZ1LJD2</accession>
<evidence type="ECO:0000313" key="1">
    <source>
        <dbReference type="EMBL" id="WTR73601.1"/>
    </source>
</evidence>
<protein>
    <recommendedName>
        <fullName evidence="3">Nucleotidyltransferase</fullName>
    </recommendedName>
</protein>
<reference evidence="1 2" key="1">
    <citation type="submission" date="2022-10" db="EMBL/GenBank/DDBJ databases">
        <title>The complete genomes of actinobacterial strains from the NBC collection.</title>
        <authorList>
            <person name="Joergensen T.S."/>
            <person name="Alvarez Arevalo M."/>
            <person name="Sterndorff E.B."/>
            <person name="Faurdal D."/>
            <person name="Vuksanovic O."/>
            <person name="Mourched A.-S."/>
            <person name="Charusanti P."/>
            <person name="Shaw S."/>
            <person name="Blin K."/>
            <person name="Weber T."/>
        </authorList>
    </citation>
    <scope>NUCLEOTIDE SEQUENCE [LARGE SCALE GENOMIC DNA]</scope>
    <source>
        <strain evidence="1 2">NBC_00123</strain>
    </source>
</reference>